<evidence type="ECO:0000313" key="7">
    <source>
        <dbReference type="Proteomes" id="UP000219482"/>
    </source>
</evidence>
<reference evidence="7" key="1">
    <citation type="submission" date="2017-09" db="EMBL/GenBank/DDBJ databases">
        <authorList>
            <person name="Varghese N."/>
            <person name="Submissions S."/>
        </authorList>
    </citation>
    <scope>NUCLEOTIDE SEQUENCE [LARGE SCALE GENOMIC DNA]</scope>
    <source>
        <strain evidence="7">DSM 44270</strain>
    </source>
</reference>
<dbReference type="Gene3D" id="3.40.50.12780">
    <property type="entry name" value="N-terminal domain of ligase-like"/>
    <property type="match status" value="1"/>
</dbReference>
<feature type="domain" description="AMP-binding enzyme C-terminal" evidence="5">
    <location>
        <begin position="424"/>
        <end position="499"/>
    </location>
</feature>
<dbReference type="EMBL" id="OCNK01000001">
    <property type="protein sequence ID" value="SOD94295.1"/>
    <property type="molecule type" value="Genomic_DNA"/>
</dbReference>
<dbReference type="Pfam" id="PF13193">
    <property type="entry name" value="AMP-binding_C"/>
    <property type="match status" value="1"/>
</dbReference>
<dbReference type="PROSITE" id="PS00455">
    <property type="entry name" value="AMP_BINDING"/>
    <property type="match status" value="1"/>
</dbReference>
<evidence type="ECO:0000259" key="5">
    <source>
        <dbReference type="Pfam" id="PF13193"/>
    </source>
</evidence>
<feature type="compositionally biased region" description="Basic and acidic residues" evidence="3">
    <location>
        <begin position="341"/>
        <end position="355"/>
    </location>
</feature>
<dbReference type="OrthoDB" id="9803968at2"/>
<keyword evidence="2" id="KW-0436">Ligase</keyword>
<dbReference type="Gene3D" id="3.30.300.30">
    <property type="match status" value="1"/>
</dbReference>
<feature type="compositionally biased region" description="Gly residues" evidence="3">
    <location>
        <begin position="511"/>
        <end position="528"/>
    </location>
</feature>
<feature type="region of interest" description="Disordered" evidence="3">
    <location>
        <begin position="509"/>
        <end position="539"/>
    </location>
</feature>
<accession>A0A286GFI6</accession>
<evidence type="ECO:0000259" key="4">
    <source>
        <dbReference type="Pfam" id="PF00501"/>
    </source>
</evidence>
<dbReference type="RefSeq" id="WP_097182487.1">
    <property type="nucleotide sequence ID" value="NZ_OCNK01000001.1"/>
</dbReference>
<dbReference type="SUPFAM" id="SSF56801">
    <property type="entry name" value="Acetyl-CoA synthetase-like"/>
    <property type="match status" value="1"/>
</dbReference>
<evidence type="ECO:0000256" key="3">
    <source>
        <dbReference type="SAM" id="MobiDB-lite"/>
    </source>
</evidence>
<dbReference type="Pfam" id="PF00501">
    <property type="entry name" value="AMP-binding"/>
    <property type="match status" value="1"/>
</dbReference>
<evidence type="ECO:0000256" key="2">
    <source>
        <dbReference type="ARBA" id="ARBA00022598"/>
    </source>
</evidence>
<dbReference type="AlphaFoldDB" id="A0A286GFI6"/>
<evidence type="ECO:0000256" key="1">
    <source>
        <dbReference type="ARBA" id="ARBA00006432"/>
    </source>
</evidence>
<evidence type="ECO:0000313" key="6">
    <source>
        <dbReference type="EMBL" id="SOD94295.1"/>
    </source>
</evidence>
<sequence length="539" mass="55503">MEEAGTTLAELVGSAARRRPDAPAVVAGDQRLTWAELDAAVDRAAAGFAARELTAGDRVAVQLPNGLDWLRAALGALRAGLVVVPVNTAYTDPELEYVLTDSGAALFVTGAQREPVAGVPVCVGPPDAEGPPPAVAVDPAGPSFLAYTSGTTGRPRGAILTAAAMRANHEQCLAMTPPPVREDDRVLLVLPLFHVYGLNAGFGLVAATGACAVLQETFDPRSSLALMAEEHVTAVPGAPPMFQAWLAAADALGNDAELRRGFAAMRMASSGAAPLPVDVWREMRDRAAVTVWEGYGLTEASPVVASTLTTGRAKPNCIGGPLPGVELVLRDTAATEDAGDVGDKDSANGDDHHDDDMEEGPGEIWIRGANLFAGYWPDGADGPDADGWLGTGDLAYRDADGDLHLVDRRSDLILVSGFNVYPAEVERVLDAHPAVAESAVIGVPDPRTGAAVRAVVVVRPDAELTFEELQAHAAESLARYKVPTSVHFLSALPHSLTGKVSRARLRELGLTGDGDGDGGGGGGGGGEGTAEEVGVGAGA</sequence>
<dbReference type="InterPro" id="IPR000873">
    <property type="entry name" value="AMP-dep_synth/lig_dom"/>
</dbReference>
<dbReference type="GO" id="GO:0006631">
    <property type="term" value="P:fatty acid metabolic process"/>
    <property type="evidence" value="ECO:0007669"/>
    <property type="project" value="TreeGrafter"/>
</dbReference>
<dbReference type="InterPro" id="IPR042099">
    <property type="entry name" value="ANL_N_sf"/>
</dbReference>
<dbReference type="InterPro" id="IPR045851">
    <property type="entry name" value="AMP-bd_C_sf"/>
</dbReference>
<name>A0A286GFI6_9ACTN</name>
<dbReference type="GO" id="GO:0031956">
    <property type="term" value="F:medium-chain fatty acid-CoA ligase activity"/>
    <property type="evidence" value="ECO:0007669"/>
    <property type="project" value="TreeGrafter"/>
</dbReference>
<protein>
    <submittedName>
        <fullName evidence="6">Long-chain acyl-CoA synthetase</fullName>
    </submittedName>
</protein>
<keyword evidence="7" id="KW-1185">Reference proteome</keyword>
<dbReference type="PANTHER" id="PTHR43201:SF5">
    <property type="entry name" value="MEDIUM-CHAIN ACYL-COA LIGASE ACSF2, MITOCHONDRIAL"/>
    <property type="match status" value="1"/>
</dbReference>
<dbReference type="InterPro" id="IPR025110">
    <property type="entry name" value="AMP-bd_C"/>
</dbReference>
<proteinExistence type="inferred from homology"/>
<comment type="similarity">
    <text evidence="1">Belongs to the ATP-dependent AMP-binding enzyme family.</text>
</comment>
<feature type="domain" description="AMP-dependent synthetase/ligase" evidence="4">
    <location>
        <begin position="15"/>
        <end position="376"/>
    </location>
</feature>
<gene>
    <name evidence="6" type="ORF">SAMN06272739_0686</name>
</gene>
<dbReference type="InterPro" id="IPR020845">
    <property type="entry name" value="AMP-binding_CS"/>
</dbReference>
<feature type="region of interest" description="Disordered" evidence="3">
    <location>
        <begin position="335"/>
        <end position="360"/>
    </location>
</feature>
<organism evidence="6 7">
    <name type="scientific">Blastococcus haudaquaticus</name>
    <dbReference type="NCBI Taxonomy" id="1938745"/>
    <lineage>
        <taxon>Bacteria</taxon>
        <taxon>Bacillati</taxon>
        <taxon>Actinomycetota</taxon>
        <taxon>Actinomycetes</taxon>
        <taxon>Geodermatophilales</taxon>
        <taxon>Geodermatophilaceae</taxon>
        <taxon>Blastococcus</taxon>
    </lineage>
</organism>
<dbReference type="Proteomes" id="UP000219482">
    <property type="component" value="Unassembled WGS sequence"/>
</dbReference>
<dbReference type="PANTHER" id="PTHR43201">
    <property type="entry name" value="ACYL-COA SYNTHETASE"/>
    <property type="match status" value="1"/>
</dbReference>